<evidence type="ECO:0000256" key="8">
    <source>
        <dbReference type="ARBA" id="ARBA00023306"/>
    </source>
</evidence>
<dbReference type="GO" id="GO:0009252">
    <property type="term" value="P:peptidoglycan biosynthetic process"/>
    <property type="evidence" value="ECO:0007669"/>
    <property type="project" value="UniProtKB-UniRule"/>
</dbReference>
<organism evidence="14 15">
    <name type="scientific">Cochleicola gelatinilyticus</name>
    <dbReference type="NCBI Taxonomy" id="1763537"/>
    <lineage>
        <taxon>Bacteria</taxon>
        <taxon>Pseudomonadati</taxon>
        <taxon>Bacteroidota</taxon>
        <taxon>Flavobacteriia</taxon>
        <taxon>Flavobacteriales</taxon>
        <taxon>Flavobacteriaceae</taxon>
        <taxon>Cochleicola</taxon>
    </lineage>
</organism>
<evidence type="ECO:0000256" key="7">
    <source>
        <dbReference type="ARBA" id="ARBA00022984"/>
    </source>
</evidence>
<evidence type="ECO:0000259" key="13">
    <source>
        <dbReference type="Pfam" id="PF00275"/>
    </source>
</evidence>
<feature type="domain" description="Enolpyruvate transferase" evidence="13">
    <location>
        <begin position="7"/>
        <end position="425"/>
    </location>
</feature>
<dbReference type="InterPro" id="IPR050068">
    <property type="entry name" value="MurA_subfamily"/>
</dbReference>
<dbReference type="GO" id="GO:0051301">
    <property type="term" value="P:cell division"/>
    <property type="evidence" value="ECO:0007669"/>
    <property type="project" value="UniProtKB-KW"/>
</dbReference>
<evidence type="ECO:0000256" key="11">
    <source>
        <dbReference type="ARBA" id="ARBA00047527"/>
    </source>
</evidence>
<comment type="caution">
    <text evidence="14">The sequence shown here is derived from an EMBL/GenBank/DDBJ whole genome shotgun (WGS) entry which is preliminary data.</text>
</comment>
<name>A0A167HSD7_9FLAO</name>
<dbReference type="CDD" id="cd01555">
    <property type="entry name" value="UdpNAET"/>
    <property type="match status" value="1"/>
</dbReference>
<evidence type="ECO:0000256" key="2">
    <source>
        <dbReference type="ARBA" id="ARBA00004752"/>
    </source>
</evidence>
<accession>A0A167HSD7</accession>
<comment type="pathway">
    <text evidence="2 12">Cell wall biogenesis; peptidoglycan biosynthesis.</text>
</comment>
<comment type="similarity">
    <text evidence="10 12">Belongs to the EPSP synthase family. MurA subfamily.</text>
</comment>
<feature type="binding site" evidence="12">
    <location>
        <position position="320"/>
    </location>
    <ligand>
        <name>UDP-N-acetyl-alpha-D-glucosamine</name>
        <dbReference type="ChEBI" id="CHEBI:57705"/>
    </ligand>
</feature>
<dbReference type="InterPro" id="IPR005750">
    <property type="entry name" value="UDP_GlcNAc_COvinyl_MurA"/>
</dbReference>
<dbReference type="InterPro" id="IPR013792">
    <property type="entry name" value="RNA3'P_cycl/enolpyr_Trfase_a/b"/>
</dbReference>
<dbReference type="STRING" id="1763537.ULVI_10075"/>
<dbReference type="GO" id="GO:0005737">
    <property type="term" value="C:cytoplasm"/>
    <property type="evidence" value="ECO:0007669"/>
    <property type="project" value="UniProtKB-SubCell"/>
</dbReference>
<dbReference type="SUPFAM" id="SSF55205">
    <property type="entry name" value="EPT/RTPC-like"/>
    <property type="match status" value="1"/>
</dbReference>
<keyword evidence="8 12" id="KW-0131">Cell cycle</keyword>
<dbReference type="EC" id="2.5.1.7" evidence="12"/>
<comment type="catalytic activity">
    <reaction evidence="11 12">
        <text>phosphoenolpyruvate + UDP-N-acetyl-alpha-D-glucosamine = UDP-N-acetyl-3-O-(1-carboxyvinyl)-alpha-D-glucosamine + phosphate</text>
        <dbReference type="Rhea" id="RHEA:18681"/>
        <dbReference type="ChEBI" id="CHEBI:43474"/>
        <dbReference type="ChEBI" id="CHEBI:57705"/>
        <dbReference type="ChEBI" id="CHEBI:58702"/>
        <dbReference type="ChEBI" id="CHEBI:68483"/>
        <dbReference type="EC" id="2.5.1.7"/>
    </reaction>
</comment>
<evidence type="ECO:0000256" key="5">
    <source>
        <dbReference type="ARBA" id="ARBA00022679"/>
    </source>
</evidence>
<proteinExistence type="inferred from homology"/>
<dbReference type="OrthoDB" id="9803760at2"/>
<evidence type="ECO:0000256" key="6">
    <source>
        <dbReference type="ARBA" id="ARBA00022960"/>
    </source>
</evidence>
<dbReference type="GO" id="GO:0019277">
    <property type="term" value="P:UDP-N-acetylgalactosamine biosynthetic process"/>
    <property type="evidence" value="ECO:0007669"/>
    <property type="project" value="InterPro"/>
</dbReference>
<dbReference type="HAMAP" id="MF_00111">
    <property type="entry name" value="MurA"/>
    <property type="match status" value="1"/>
</dbReference>
<dbReference type="Proteomes" id="UP000077013">
    <property type="component" value="Unassembled WGS sequence"/>
</dbReference>
<dbReference type="InterPro" id="IPR001986">
    <property type="entry name" value="Enolpyruvate_Tfrase_dom"/>
</dbReference>
<dbReference type="PANTHER" id="PTHR43783:SF1">
    <property type="entry name" value="UDP-N-ACETYLGLUCOSAMINE 1-CARBOXYVINYLTRANSFERASE"/>
    <property type="match status" value="1"/>
</dbReference>
<dbReference type="NCBIfam" id="TIGR01072">
    <property type="entry name" value="murA"/>
    <property type="match status" value="1"/>
</dbReference>
<keyword evidence="3 12" id="KW-0963">Cytoplasm</keyword>
<dbReference type="RefSeq" id="WP_068592365.1">
    <property type="nucleotide sequence ID" value="NZ_LRXL01000037.1"/>
</dbReference>
<dbReference type="UniPathway" id="UPA00219"/>
<reference evidence="14 15" key="1">
    <citation type="submission" date="2016-02" db="EMBL/GenBank/DDBJ databases">
        <title>Ulvibacter sp. LPB0005, isolated from Thais luteostoma.</title>
        <authorList>
            <person name="Shin S.-K."/>
            <person name="Yi H."/>
        </authorList>
    </citation>
    <scope>NUCLEOTIDE SEQUENCE [LARGE SCALE GENOMIC DNA]</scope>
    <source>
        <strain evidence="14 15">LPB0005</strain>
    </source>
</reference>
<keyword evidence="6 12" id="KW-0133">Cell shape</keyword>
<keyword evidence="4 12" id="KW-0132">Cell division</keyword>
<dbReference type="NCBIfam" id="NF006873">
    <property type="entry name" value="PRK09369.1"/>
    <property type="match status" value="1"/>
</dbReference>
<evidence type="ECO:0000313" key="14">
    <source>
        <dbReference type="EMBL" id="OAB78915.1"/>
    </source>
</evidence>
<dbReference type="InterPro" id="IPR036968">
    <property type="entry name" value="Enolpyruvate_Tfrase_sf"/>
</dbReference>
<comment type="function">
    <text evidence="12">Cell wall formation. Adds enolpyruvyl to UDP-N-acetylglucosamine.</text>
</comment>
<keyword evidence="9 12" id="KW-0961">Cell wall biogenesis/degradation</keyword>
<protein>
    <recommendedName>
        <fullName evidence="12">UDP-N-acetylglucosamine 1-carboxyvinyltransferase</fullName>
        <ecNumber evidence="12">2.5.1.7</ecNumber>
    </recommendedName>
    <alternativeName>
        <fullName evidence="12">Enoylpyruvate transferase</fullName>
    </alternativeName>
    <alternativeName>
        <fullName evidence="12">UDP-N-acetylglucosamine enolpyruvyl transferase</fullName>
        <shortName evidence="12">EPT</shortName>
    </alternativeName>
</protein>
<evidence type="ECO:0000256" key="4">
    <source>
        <dbReference type="ARBA" id="ARBA00022618"/>
    </source>
</evidence>
<feature type="binding site" evidence="12">
    <location>
        <position position="97"/>
    </location>
    <ligand>
        <name>UDP-N-acetyl-alpha-D-glucosamine</name>
        <dbReference type="ChEBI" id="CHEBI:57705"/>
    </ligand>
</feature>
<sequence length="437" mass="47918">MGTFQIEGGHKLKGEIRPQGAKNEALQILCAVLATPEEVIIENIPDIRDVNKLITILGNLGVKIQKIGKGKFAFRADDLHLEYLESELFKQEGSSLRGSIMIVGPLLARFGKGYIPRPGGDKIGRRRLDTHFEGFIKLGAKFRYNKEERFYGVEAPKGLTGTDMLLDQASVTGTANIVLAAVMAKGTTTIYNAACEPYLQQLCKMLNSMGAKIKGVGSNLLTIEGVKSLGGCTHRILPDMIEIGSWIGLAAMTRSEITIKDVSWENLGLIPQTFRKLGIKLEKKGDDIYIPSQDSYEIQGYIDGSTLTVADAPWPGFTPDLLSIVLTVCTQAKGNVLIHQKMFESRLFFVDKLIDMGARIILCDPHRATVMGHDFQSSLKATTMVSPDIRAGISLLIAALSAKGISTIHNIEQIDRGYENIDERLRSIGAKITRLDN</sequence>
<dbReference type="PANTHER" id="PTHR43783">
    <property type="entry name" value="UDP-N-ACETYLGLUCOSAMINE 1-CARBOXYVINYLTRANSFERASE"/>
    <property type="match status" value="1"/>
</dbReference>
<gene>
    <name evidence="12" type="primary">murA</name>
    <name evidence="14" type="ORF">ULVI_10075</name>
</gene>
<dbReference type="Pfam" id="PF00275">
    <property type="entry name" value="EPSP_synthase"/>
    <property type="match status" value="1"/>
</dbReference>
<dbReference type="GO" id="GO:0071555">
    <property type="term" value="P:cell wall organization"/>
    <property type="evidence" value="ECO:0007669"/>
    <property type="project" value="UniProtKB-KW"/>
</dbReference>
<dbReference type="EMBL" id="LRXL01000037">
    <property type="protein sequence ID" value="OAB78915.1"/>
    <property type="molecule type" value="Genomic_DNA"/>
</dbReference>
<dbReference type="Gene3D" id="3.65.10.10">
    <property type="entry name" value="Enolpyruvate transferase domain"/>
    <property type="match status" value="2"/>
</dbReference>
<comment type="caution">
    <text evidence="12">Lacks conserved residue(s) required for the propagation of feature annotation.</text>
</comment>
<comment type="subcellular location">
    <subcellularLocation>
        <location evidence="1 12">Cytoplasm</location>
    </subcellularLocation>
</comment>
<feature type="active site" description="Proton donor" evidence="12">
    <location>
        <position position="121"/>
    </location>
</feature>
<evidence type="ECO:0000256" key="12">
    <source>
        <dbReference type="HAMAP-Rule" id="MF_00111"/>
    </source>
</evidence>
<keyword evidence="5 12" id="KW-0808">Transferase</keyword>
<keyword evidence="7 12" id="KW-0573">Peptidoglycan synthesis</keyword>
<dbReference type="AlphaFoldDB" id="A0A167HSD7"/>
<evidence type="ECO:0000256" key="9">
    <source>
        <dbReference type="ARBA" id="ARBA00023316"/>
    </source>
</evidence>
<evidence type="ECO:0000313" key="15">
    <source>
        <dbReference type="Proteomes" id="UP000077013"/>
    </source>
</evidence>
<keyword evidence="15" id="KW-1185">Reference proteome</keyword>
<evidence type="ECO:0000256" key="1">
    <source>
        <dbReference type="ARBA" id="ARBA00004496"/>
    </source>
</evidence>
<dbReference type="GO" id="GO:0008760">
    <property type="term" value="F:UDP-N-acetylglucosamine 1-carboxyvinyltransferase activity"/>
    <property type="evidence" value="ECO:0007669"/>
    <property type="project" value="UniProtKB-UniRule"/>
</dbReference>
<dbReference type="GO" id="GO:0008360">
    <property type="term" value="P:regulation of cell shape"/>
    <property type="evidence" value="ECO:0007669"/>
    <property type="project" value="UniProtKB-KW"/>
</dbReference>
<evidence type="ECO:0000256" key="3">
    <source>
        <dbReference type="ARBA" id="ARBA00022490"/>
    </source>
</evidence>
<feature type="binding site" evidence="12">
    <location>
        <position position="342"/>
    </location>
    <ligand>
        <name>UDP-N-acetyl-alpha-D-glucosamine</name>
        <dbReference type="ChEBI" id="CHEBI:57705"/>
    </ligand>
</feature>
<evidence type="ECO:0000256" key="10">
    <source>
        <dbReference type="ARBA" id="ARBA00038367"/>
    </source>
</evidence>
<feature type="binding site" evidence="12">
    <location>
        <begin position="22"/>
        <end position="23"/>
    </location>
    <ligand>
        <name>phosphoenolpyruvate</name>
        <dbReference type="ChEBI" id="CHEBI:58702"/>
    </ligand>
</feature>